<dbReference type="PANTHER" id="PTHR11161">
    <property type="entry name" value="O-ACYLTRANSFERASE"/>
    <property type="match status" value="1"/>
</dbReference>
<evidence type="ECO:0000256" key="1">
    <source>
        <dbReference type="SAM" id="Phobius"/>
    </source>
</evidence>
<feature type="transmembrane region" description="Helical" evidence="1">
    <location>
        <begin position="215"/>
        <end position="233"/>
    </location>
</feature>
<feature type="transmembrane region" description="Helical" evidence="1">
    <location>
        <begin position="393"/>
        <end position="414"/>
    </location>
</feature>
<feature type="transmembrane region" description="Helical" evidence="1">
    <location>
        <begin position="300"/>
        <end position="319"/>
    </location>
</feature>
<reference evidence="4" key="2">
    <citation type="submission" date="2020-10" db="UniProtKB">
        <authorList>
            <consortium name="WormBaseParasite"/>
        </authorList>
    </citation>
    <scope>IDENTIFICATION</scope>
</reference>
<protein>
    <submittedName>
        <fullName evidence="4">Acyl_transf_3 domain-containing protein</fullName>
    </submittedName>
</protein>
<dbReference type="AlphaFoldDB" id="A0A7E4UQ05"/>
<feature type="transmembrane region" description="Helical" evidence="1">
    <location>
        <begin position="165"/>
        <end position="189"/>
    </location>
</feature>
<dbReference type="InterPro" id="IPR002656">
    <property type="entry name" value="Acyl_transf_3_dom"/>
</dbReference>
<keyword evidence="1" id="KW-1133">Transmembrane helix</keyword>
<keyword evidence="1" id="KW-0812">Transmembrane</keyword>
<dbReference type="Pfam" id="PF01757">
    <property type="entry name" value="Acyl_transf_3"/>
    <property type="match status" value="1"/>
</dbReference>
<feature type="domain" description="Acyltransferase 3" evidence="2">
    <location>
        <begin position="121"/>
        <end position="508"/>
    </location>
</feature>
<proteinExistence type="predicted"/>
<organism evidence="3 4">
    <name type="scientific">Panagrellus redivivus</name>
    <name type="common">Microworm</name>
    <dbReference type="NCBI Taxonomy" id="6233"/>
    <lineage>
        <taxon>Eukaryota</taxon>
        <taxon>Metazoa</taxon>
        <taxon>Ecdysozoa</taxon>
        <taxon>Nematoda</taxon>
        <taxon>Chromadorea</taxon>
        <taxon>Rhabditida</taxon>
        <taxon>Tylenchina</taxon>
        <taxon>Panagrolaimomorpha</taxon>
        <taxon>Panagrolaimoidea</taxon>
        <taxon>Panagrolaimidae</taxon>
        <taxon>Panagrellus</taxon>
    </lineage>
</organism>
<dbReference type="GO" id="GO:0016747">
    <property type="term" value="F:acyltransferase activity, transferring groups other than amino-acyl groups"/>
    <property type="evidence" value="ECO:0007669"/>
    <property type="project" value="InterPro"/>
</dbReference>
<feature type="transmembrane region" description="Helical" evidence="1">
    <location>
        <begin position="273"/>
        <end position="293"/>
    </location>
</feature>
<keyword evidence="3" id="KW-1185">Reference proteome</keyword>
<feature type="transmembrane region" description="Helical" evidence="1">
    <location>
        <begin position="456"/>
        <end position="479"/>
    </location>
</feature>
<feature type="transmembrane region" description="Helical" evidence="1">
    <location>
        <begin position="494"/>
        <end position="516"/>
    </location>
</feature>
<accession>A0A7E4UQ05</accession>
<evidence type="ECO:0000313" key="3">
    <source>
        <dbReference type="Proteomes" id="UP000492821"/>
    </source>
</evidence>
<evidence type="ECO:0000313" key="4">
    <source>
        <dbReference type="WBParaSite" id="Pan_g11359.t1"/>
    </source>
</evidence>
<feature type="transmembrane region" description="Helical" evidence="1">
    <location>
        <begin position="426"/>
        <end position="449"/>
    </location>
</feature>
<sequence>MGRLTSCLFMFSSANSGSIDTDRGRLQISSDSTVLSRRLIDNSRSKYQMFERNQLPEHHCANNIVPFIQAPGNAVGYIGRFYQRIGQYWNKCATENRYIAAFNVKNNFHELISHKPSKMAIIDYIRVMAIFWVMVNHLGSEGRVDILERAPSSKAFKTAIHDHVFFGPVFGNSALGVEIFLVLSGLLAARSWSRIATSETGPITSKYVGFVLKRVFRLFPSIAVFVFLAQSSLTSTLLPRFHETMISSCGIKGIASHLTFTSNLQCTPTCLGYLWYLGLDFQLYALSPLIMMALMCNAKVGIFVVAACVSLSMVLRGVMCRAYGICNNSDVDIPFISFPNQTETELNAMYNGIWDMYSRPPTKLGPYFIGVFIGWLTTVISSSPKLSTRTLKVVNWTVIGCATFCVFGILPEYWNPNAGDTVYNTFYTAVFRTLFGACVSWLVVYCTYWRQIQFNVVFNVLATITFQAYLLHMPIVYLFNHVEYLQTATGPWEVLLMLPFLAIISYTAALFMYLFIEAPLGKISANLFQLIKEKYLQHETIIDKDK</sequence>
<feature type="transmembrane region" description="Helical" evidence="1">
    <location>
        <begin position="364"/>
        <end position="381"/>
    </location>
</feature>
<keyword evidence="1" id="KW-0472">Membrane</keyword>
<evidence type="ECO:0000259" key="2">
    <source>
        <dbReference type="Pfam" id="PF01757"/>
    </source>
</evidence>
<name>A0A7E4UQ05_PANRE</name>
<dbReference type="InterPro" id="IPR052728">
    <property type="entry name" value="O2_lipid_transport_reg"/>
</dbReference>
<reference evidence="3" key="1">
    <citation type="journal article" date="2013" name="Genetics">
        <title>The draft genome and transcriptome of Panagrellus redivivus are shaped by the harsh demands of a free-living lifestyle.</title>
        <authorList>
            <person name="Srinivasan J."/>
            <person name="Dillman A.R."/>
            <person name="Macchietto M.G."/>
            <person name="Heikkinen L."/>
            <person name="Lakso M."/>
            <person name="Fracchia K.M."/>
            <person name="Antoshechkin I."/>
            <person name="Mortazavi A."/>
            <person name="Wong G."/>
            <person name="Sternberg P.W."/>
        </authorList>
    </citation>
    <scope>NUCLEOTIDE SEQUENCE [LARGE SCALE GENOMIC DNA]</scope>
    <source>
        <strain evidence="3">MT8872</strain>
    </source>
</reference>
<dbReference type="Proteomes" id="UP000492821">
    <property type="component" value="Unassembled WGS sequence"/>
</dbReference>
<dbReference type="PANTHER" id="PTHR11161:SF12">
    <property type="entry name" value="ACYLTRANSFERASE 3 DOMAIN-CONTAINING PROTEIN-RELATED"/>
    <property type="match status" value="1"/>
</dbReference>
<dbReference type="WBParaSite" id="Pan_g11359.t1">
    <property type="protein sequence ID" value="Pan_g11359.t1"/>
    <property type="gene ID" value="Pan_g11359"/>
</dbReference>